<gene>
    <name evidence="1" type="ORF">CNR34_00127</name>
</gene>
<accession>A0A2H4P7P5</accession>
<evidence type="ECO:0000313" key="2">
    <source>
        <dbReference type="Proteomes" id="UP000241592"/>
    </source>
</evidence>
<sequence length="123" mass="13902">MSKFNPYALNKPCENCPFLKDESKAIRLQRGRRDGIIEDLLDGSVTGFSCHKTVHSKTGGEWDEDGDGSYIPSGRELECAGAIAVLEKLNRPTQLMRIMERMGAYDRNKYIPLFDLVIDYDPT</sequence>
<evidence type="ECO:0000313" key="1">
    <source>
        <dbReference type="EMBL" id="ATW58060.1"/>
    </source>
</evidence>
<name>A0A2H4P7P5_9CAUD</name>
<keyword evidence="2" id="KW-1185">Reference proteome</keyword>
<reference evidence="1 2" key="1">
    <citation type="submission" date="2017-09" db="EMBL/GenBank/DDBJ databases">
        <authorList>
            <person name="Ehlers B."/>
            <person name="Leendertz F.H."/>
        </authorList>
    </citation>
    <scope>NUCLEOTIDE SEQUENCE [LARGE SCALE GENOMIC DNA]</scope>
</reference>
<dbReference type="Proteomes" id="UP000241592">
    <property type="component" value="Segment"/>
</dbReference>
<protein>
    <submittedName>
        <fullName evidence="1">Uncharacterized protein</fullName>
    </submittedName>
</protein>
<dbReference type="EMBL" id="MG018927">
    <property type="protein sequence ID" value="ATW58060.1"/>
    <property type="molecule type" value="Genomic_DNA"/>
</dbReference>
<organism evidence="1 2">
    <name type="scientific">Pseudomonas phage nickie</name>
    <dbReference type="NCBI Taxonomy" id="2048977"/>
    <lineage>
        <taxon>Viruses</taxon>
        <taxon>Duplodnaviria</taxon>
        <taxon>Heunggongvirae</taxon>
        <taxon>Uroviricota</taxon>
        <taxon>Caudoviricetes</taxon>
        <taxon>Nickievirus</taxon>
        <taxon>Nickievirus nickie</taxon>
    </lineage>
</organism>
<proteinExistence type="predicted"/>